<feature type="compositionally biased region" description="Gly residues" evidence="1">
    <location>
        <begin position="81"/>
        <end position="94"/>
    </location>
</feature>
<evidence type="ECO:0000313" key="2">
    <source>
        <dbReference type="Proteomes" id="UP000038045"/>
    </source>
</evidence>
<feature type="compositionally biased region" description="Basic and acidic residues" evidence="1">
    <location>
        <begin position="64"/>
        <end position="73"/>
    </location>
</feature>
<dbReference type="AlphaFoldDB" id="A0A0N4ZZL5"/>
<feature type="region of interest" description="Disordered" evidence="1">
    <location>
        <begin position="1"/>
        <end position="215"/>
    </location>
</feature>
<evidence type="ECO:0000313" key="3">
    <source>
        <dbReference type="WBParaSite" id="PTRK_0001441900.1"/>
    </source>
</evidence>
<proteinExistence type="predicted"/>
<feature type="compositionally biased region" description="Basic and acidic residues" evidence="1">
    <location>
        <begin position="164"/>
        <end position="173"/>
    </location>
</feature>
<organism evidence="2 3">
    <name type="scientific">Parastrongyloides trichosuri</name>
    <name type="common">Possum-specific nematode worm</name>
    <dbReference type="NCBI Taxonomy" id="131310"/>
    <lineage>
        <taxon>Eukaryota</taxon>
        <taxon>Metazoa</taxon>
        <taxon>Ecdysozoa</taxon>
        <taxon>Nematoda</taxon>
        <taxon>Chromadorea</taxon>
        <taxon>Rhabditida</taxon>
        <taxon>Tylenchina</taxon>
        <taxon>Panagrolaimomorpha</taxon>
        <taxon>Strongyloidoidea</taxon>
        <taxon>Strongyloididae</taxon>
        <taxon>Parastrongyloides</taxon>
    </lineage>
</organism>
<reference evidence="3" key="1">
    <citation type="submission" date="2017-02" db="UniProtKB">
        <authorList>
            <consortium name="WormBaseParasite"/>
        </authorList>
    </citation>
    <scope>IDENTIFICATION</scope>
</reference>
<accession>A0A0N4ZZL5</accession>
<sequence>RGREARTGRGGGADGPALACGAGRGPVQLHHRRAGDDLGRLGAGVYGQGAGPDGGLPVGARAVRRADGRDRARGGARQPDGGDGLSGLPYGAGGRTARRAGAFHAGRVGSSRSLRKPDGQAGNRAATAGPVGAVARRSRGRRARGAASGVAAERRGAGARRLRRGAELPDRAQARRCGAGRHDGARGGTVGLRRRSGHRGRRRGRPEGGAGARSGDPLAVAALHVFQGVPGVAGLARGALAVDPGPRHPGVSLPEPDLGAVPTGHPPGGADRLGRLPGPRHGHRHRRDSADQ</sequence>
<dbReference type="WBParaSite" id="PTRK_0001441900.1">
    <property type="protein sequence ID" value="PTRK_0001441900.1"/>
    <property type="gene ID" value="PTRK_0001441900"/>
</dbReference>
<evidence type="ECO:0000256" key="1">
    <source>
        <dbReference type="SAM" id="MobiDB-lite"/>
    </source>
</evidence>
<feature type="region of interest" description="Disordered" evidence="1">
    <location>
        <begin position="239"/>
        <end position="292"/>
    </location>
</feature>
<feature type="compositionally biased region" description="Basic residues" evidence="1">
    <location>
        <begin position="192"/>
        <end position="204"/>
    </location>
</feature>
<keyword evidence="2" id="KW-1185">Reference proteome</keyword>
<feature type="compositionally biased region" description="Gly residues" evidence="1">
    <location>
        <begin position="41"/>
        <end position="57"/>
    </location>
</feature>
<feature type="compositionally biased region" description="Basic residues" evidence="1">
    <location>
        <begin position="278"/>
        <end position="292"/>
    </location>
</feature>
<protein>
    <submittedName>
        <fullName evidence="3">Efflux ABC transporter, permease protein</fullName>
    </submittedName>
</protein>
<feature type="compositionally biased region" description="Low complexity" evidence="1">
    <location>
        <begin position="99"/>
        <end position="109"/>
    </location>
</feature>
<name>A0A0N4ZZL5_PARTI</name>
<dbReference type="Proteomes" id="UP000038045">
    <property type="component" value="Unplaced"/>
</dbReference>